<evidence type="ECO:0000256" key="1">
    <source>
        <dbReference type="ARBA" id="ARBA00007435"/>
    </source>
</evidence>
<dbReference type="Gene3D" id="3.40.1440.10">
    <property type="entry name" value="GIY-YIG endonuclease"/>
    <property type="match status" value="1"/>
</dbReference>
<organism evidence="3 4">
    <name type="scientific">Candidatus Uhrbacteria bacterium RIFCSPLOWO2_02_FULL_48_12</name>
    <dbReference type="NCBI Taxonomy" id="1802407"/>
    <lineage>
        <taxon>Bacteria</taxon>
        <taxon>Candidatus Uhriibacteriota</taxon>
    </lineage>
</organism>
<dbReference type="PANTHER" id="PTHR34477">
    <property type="entry name" value="UPF0213 PROTEIN YHBQ"/>
    <property type="match status" value="1"/>
</dbReference>
<comment type="caution">
    <text evidence="3">The sequence shown here is derived from an EMBL/GenBank/DDBJ whole genome shotgun (WGS) entry which is preliminary data.</text>
</comment>
<name>A0A1F7V9M9_9BACT</name>
<evidence type="ECO:0000313" key="3">
    <source>
        <dbReference type="EMBL" id="OGL87161.1"/>
    </source>
</evidence>
<dbReference type="EMBL" id="MGEP01000039">
    <property type="protein sequence ID" value="OGL87161.1"/>
    <property type="molecule type" value="Genomic_DNA"/>
</dbReference>
<dbReference type="InterPro" id="IPR035901">
    <property type="entry name" value="GIY-YIG_endonuc_sf"/>
</dbReference>
<gene>
    <name evidence="3" type="ORF">A3I40_02895</name>
</gene>
<evidence type="ECO:0000259" key="2">
    <source>
        <dbReference type="PROSITE" id="PS50164"/>
    </source>
</evidence>
<proteinExistence type="inferred from homology"/>
<dbReference type="InterPro" id="IPR050190">
    <property type="entry name" value="UPF0213_domain"/>
</dbReference>
<dbReference type="CDD" id="cd10449">
    <property type="entry name" value="GIY-YIG_SLX1_like"/>
    <property type="match status" value="1"/>
</dbReference>
<reference evidence="3 4" key="1">
    <citation type="journal article" date="2016" name="Nat. Commun.">
        <title>Thousands of microbial genomes shed light on interconnected biogeochemical processes in an aquifer system.</title>
        <authorList>
            <person name="Anantharaman K."/>
            <person name="Brown C.T."/>
            <person name="Hug L.A."/>
            <person name="Sharon I."/>
            <person name="Castelle C.J."/>
            <person name="Probst A.J."/>
            <person name="Thomas B.C."/>
            <person name="Singh A."/>
            <person name="Wilkins M.J."/>
            <person name="Karaoz U."/>
            <person name="Brodie E.L."/>
            <person name="Williams K.H."/>
            <person name="Hubbard S.S."/>
            <person name="Banfield J.F."/>
        </authorList>
    </citation>
    <scope>NUCLEOTIDE SEQUENCE [LARGE SCALE GENOMIC DNA]</scope>
</reference>
<evidence type="ECO:0000313" key="4">
    <source>
        <dbReference type="Proteomes" id="UP000178723"/>
    </source>
</evidence>
<feature type="domain" description="GIY-YIG" evidence="2">
    <location>
        <begin position="1"/>
        <end position="78"/>
    </location>
</feature>
<dbReference type="Proteomes" id="UP000178723">
    <property type="component" value="Unassembled WGS sequence"/>
</dbReference>
<sequence>MYYVYVLKSDKDAKLYTGCTSDLQRRFFLHNTGKVPSTNGRTPLKLVYYEAFLDQNDAFVREKWLKTGWGRNQLQKLLHNYFKNLGG</sequence>
<dbReference type="PANTHER" id="PTHR34477:SF5">
    <property type="entry name" value="BSL5627 PROTEIN"/>
    <property type="match status" value="1"/>
</dbReference>
<dbReference type="SUPFAM" id="SSF82771">
    <property type="entry name" value="GIY-YIG endonuclease"/>
    <property type="match status" value="1"/>
</dbReference>
<dbReference type="STRING" id="1802407.A3I40_02895"/>
<dbReference type="PROSITE" id="PS50164">
    <property type="entry name" value="GIY_YIG"/>
    <property type="match status" value="1"/>
</dbReference>
<accession>A0A1F7V9M9</accession>
<dbReference type="AlphaFoldDB" id="A0A1F7V9M9"/>
<comment type="similarity">
    <text evidence="1">Belongs to the UPF0213 family.</text>
</comment>
<protein>
    <recommendedName>
        <fullName evidence="2">GIY-YIG domain-containing protein</fullName>
    </recommendedName>
</protein>
<dbReference type="Pfam" id="PF01541">
    <property type="entry name" value="GIY-YIG"/>
    <property type="match status" value="1"/>
</dbReference>
<dbReference type="InterPro" id="IPR000305">
    <property type="entry name" value="GIY-YIG_endonuc"/>
</dbReference>